<name>A0A0C1L1U7_9BACT</name>
<dbReference type="RefSeq" id="WP_039142154.1">
    <property type="nucleotide sequence ID" value="NZ_JSVC01000019.1"/>
</dbReference>
<gene>
    <name evidence="1" type="ORF">OI18_17670</name>
</gene>
<proteinExistence type="predicted"/>
<reference evidence="1 2" key="1">
    <citation type="submission" date="2014-11" db="EMBL/GenBank/DDBJ databases">
        <title>Genome sequence of Flavihumibacter solisilvae 3-3.</title>
        <authorList>
            <person name="Zhou G."/>
            <person name="Li M."/>
            <person name="Wang G."/>
        </authorList>
    </citation>
    <scope>NUCLEOTIDE SEQUENCE [LARGE SCALE GENOMIC DNA]</scope>
    <source>
        <strain evidence="1 2">3-3</strain>
    </source>
</reference>
<sequence length="281" mass="31544">MSRKFSIVAIGCAIILVGLSCRRGEIVPVDRSMLFSLDLFITDTSVYQAVELNGTSLLAKANQINGSYANILYEAGGIPRPEGKLAFLQAHIIKKNQPNIEYSDSIPLTNVNDYLLLQLDPKKPPVLVNKKTESQDYPSIPGDSVGVRFFFNDADRMVNPHNDNSKVGAVDLQLYTLGEDQSGMPVPKKWTLIKGIKANQLSRFFLFKKGEIAGFDLLDANPDLEDDQRLLQRASFDEYDYFIDGRIEVADPRVSGRYQTLRIQRTDGWGAYYGKFLFGFQ</sequence>
<keyword evidence="2" id="KW-1185">Reference proteome</keyword>
<protein>
    <submittedName>
        <fullName evidence="1">Uncharacterized protein</fullName>
    </submittedName>
</protein>
<dbReference type="AlphaFoldDB" id="A0A0C1L1U7"/>
<evidence type="ECO:0000313" key="1">
    <source>
        <dbReference type="EMBL" id="KIC93561.1"/>
    </source>
</evidence>
<evidence type="ECO:0000313" key="2">
    <source>
        <dbReference type="Proteomes" id="UP000031408"/>
    </source>
</evidence>
<organism evidence="1 2">
    <name type="scientific">Flavihumibacter solisilvae</name>
    <dbReference type="NCBI Taxonomy" id="1349421"/>
    <lineage>
        <taxon>Bacteria</taxon>
        <taxon>Pseudomonadati</taxon>
        <taxon>Bacteroidota</taxon>
        <taxon>Chitinophagia</taxon>
        <taxon>Chitinophagales</taxon>
        <taxon>Chitinophagaceae</taxon>
        <taxon>Flavihumibacter</taxon>
    </lineage>
</organism>
<accession>A0A0C1L1U7</accession>
<comment type="caution">
    <text evidence="1">The sequence shown here is derived from an EMBL/GenBank/DDBJ whole genome shotgun (WGS) entry which is preliminary data.</text>
</comment>
<dbReference type="PROSITE" id="PS51257">
    <property type="entry name" value="PROKAR_LIPOPROTEIN"/>
    <property type="match status" value="1"/>
</dbReference>
<dbReference type="EMBL" id="JSVC01000019">
    <property type="protein sequence ID" value="KIC93561.1"/>
    <property type="molecule type" value="Genomic_DNA"/>
</dbReference>
<dbReference type="Proteomes" id="UP000031408">
    <property type="component" value="Unassembled WGS sequence"/>
</dbReference>